<feature type="compositionally biased region" description="Acidic residues" evidence="6">
    <location>
        <begin position="186"/>
        <end position="199"/>
    </location>
</feature>
<dbReference type="HAMAP" id="MF_01334">
    <property type="entry name" value="Ribosomal_bL25_CTC"/>
    <property type="match status" value="1"/>
</dbReference>
<comment type="similarity">
    <text evidence="5">Belongs to the bacterial ribosomal protein bL25 family. CTC subfamily.</text>
</comment>
<evidence type="ECO:0000259" key="7">
    <source>
        <dbReference type="Pfam" id="PF01386"/>
    </source>
</evidence>
<evidence type="ECO:0000313" key="10">
    <source>
        <dbReference type="Proteomes" id="UP000270468"/>
    </source>
</evidence>
<gene>
    <name evidence="5 9" type="primary">rplY</name>
    <name evidence="5" type="synonym">ctc</name>
    <name evidence="9" type="ORF">FILTAD_00179</name>
</gene>
<evidence type="ECO:0000256" key="3">
    <source>
        <dbReference type="ARBA" id="ARBA00022980"/>
    </source>
</evidence>
<evidence type="ECO:0000313" key="9">
    <source>
        <dbReference type="EMBL" id="VDC18895.1"/>
    </source>
</evidence>
<dbReference type="Gene3D" id="2.170.120.20">
    <property type="entry name" value="Ribosomal protein L25, beta domain"/>
    <property type="match status" value="1"/>
</dbReference>
<keyword evidence="2 5" id="KW-0694">RNA-binding</keyword>
<feature type="region of interest" description="Disordered" evidence="6">
    <location>
        <begin position="183"/>
        <end position="210"/>
    </location>
</feature>
<dbReference type="NCBIfam" id="TIGR00731">
    <property type="entry name" value="bL25_bact_ctc"/>
    <property type="match status" value="1"/>
</dbReference>
<keyword evidence="4 5" id="KW-0687">Ribonucleoprotein</keyword>
<feature type="domain" description="Large ribosomal subunit protein bL25 beta" evidence="8">
    <location>
        <begin position="100"/>
        <end position="182"/>
    </location>
</feature>
<protein>
    <recommendedName>
        <fullName evidence="5">Large ribosomal subunit protein bL25</fullName>
    </recommendedName>
    <alternativeName>
        <fullName evidence="5">General stress protein CTC</fullName>
    </alternativeName>
</protein>
<comment type="subunit">
    <text evidence="5">Part of the 50S ribosomal subunit; part of the 5S rRNA/L5/L18/L25 subcomplex. Contacts the 5S rRNA. Binds to the 5S rRNA independently of L5 and L18.</text>
</comment>
<dbReference type="PANTHER" id="PTHR33284:SF1">
    <property type="entry name" value="RIBOSOMAL PROTEIN L25_GLN-TRNA SYNTHETASE, ANTI-CODON-BINDING DOMAIN-CONTAINING PROTEIN"/>
    <property type="match status" value="1"/>
</dbReference>
<evidence type="ECO:0000259" key="8">
    <source>
        <dbReference type="Pfam" id="PF14693"/>
    </source>
</evidence>
<dbReference type="RefSeq" id="WP_124068626.1">
    <property type="nucleotide sequence ID" value="NZ_CBCRXF010000016.1"/>
</dbReference>
<dbReference type="CDD" id="cd00495">
    <property type="entry name" value="Ribosomal_L25_TL5_CTC"/>
    <property type="match status" value="1"/>
</dbReference>
<dbReference type="GO" id="GO:0003735">
    <property type="term" value="F:structural constituent of ribosome"/>
    <property type="evidence" value="ECO:0007669"/>
    <property type="project" value="InterPro"/>
</dbReference>
<dbReference type="SUPFAM" id="SSF50715">
    <property type="entry name" value="Ribosomal protein L25-like"/>
    <property type="match status" value="1"/>
</dbReference>
<dbReference type="InterPro" id="IPR020930">
    <property type="entry name" value="Ribosomal_uL5_bac-type"/>
</dbReference>
<proteinExistence type="inferred from homology"/>
<dbReference type="GO" id="GO:0008097">
    <property type="term" value="F:5S rRNA binding"/>
    <property type="evidence" value="ECO:0007669"/>
    <property type="project" value="InterPro"/>
</dbReference>
<dbReference type="InterPro" id="IPR011035">
    <property type="entry name" value="Ribosomal_bL25/Gln-tRNA_synth"/>
</dbReference>
<keyword evidence="1 5" id="KW-0699">rRNA-binding</keyword>
<evidence type="ECO:0000256" key="2">
    <source>
        <dbReference type="ARBA" id="ARBA00022884"/>
    </source>
</evidence>
<dbReference type="AlphaFoldDB" id="A0A3P5W6D9"/>
<dbReference type="Gene3D" id="2.40.240.10">
    <property type="entry name" value="Ribosomal Protein L25, Chain P"/>
    <property type="match status" value="1"/>
</dbReference>
<evidence type="ECO:0000256" key="4">
    <source>
        <dbReference type="ARBA" id="ARBA00023274"/>
    </source>
</evidence>
<dbReference type="Proteomes" id="UP000270468">
    <property type="component" value="Unassembled WGS sequence"/>
</dbReference>
<feature type="compositionally biased region" description="Basic and acidic residues" evidence="6">
    <location>
        <begin position="200"/>
        <end position="210"/>
    </location>
</feature>
<dbReference type="PANTHER" id="PTHR33284">
    <property type="entry name" value="RIBOSOMAL PROTEIN L25/GLN-TRNA SYNTHETASE, ANTI-CODON-BINDING DOMAIN-CONTAINING PROTEIN"/>
    <property type="match status" value="1"/>
</dbReference>
<keyword evidence="3 5" id="KW-0689">Ribosomal protein</keyword>
<feature type="domain" description="Large ribosomal subunit protein bL25 L25" evidence="7">
    <location>
        <begin position="5"/>
        <end position="91"/>
    </location>
</feature>
<dbReference type="Pfam" id="PF01386">
    <property type="entry name" value="Ribosomal_L25p"/>
    <property type="match status" value="1"/>
</dbReference>
<evidence type="ECO:0000256" key="5">
    <source>
        <dbReference type="HAMAP-Rule" id="MF_01334"/>
    </source>
</evidence>
<sequence>MSTTLKSEMRETKKKSNLTQLRKEGFVPAIVYGYKMDATPVSVTENDLLKTLKVTGRNGVLKLDVDGKSVDVVLGDYQAGALKGDIRHADFLAIDMTEELEVDVQVHLVGPSIGEKEGVVVQQPNFELRIKVKPSEIPESFEVDITKLQIGETITVADIRGKSKFEILSDDDHSLVLISAPRTEQEMEELESEPSVDVDAETKVIGEKVE</sequence>
<dbReference type="NCBIfam" id="NF004133">
    <property type="entry name" value="PRK05618.2-4"/>
    <property type="match status" value="1"/>
</dbReference>
<evidence type="ECO:0000256" key="1">
    <source>
        <dbReference type="ARBA" id="ARBA00022730"/>
    </source>
</evidence>
<dbReference type="GO" id="GO:0022625">
    <property type="term" value="C:cytosolic large ribosomal subunit"/>
    <property type="evidence" value="ECO:0007669"/>
    <property type="project" value="TreeGrafter"/>
</dbReference>
<dbReference type="GO" id="GO:0006412">
    <property type="term" value="P:translation"/>
    <property type="evidence" value="ECO:0007669"/>
    <property type="project" value="UniProtKB-UniRule"/>
</dbReference>
<organism evidence="9 10">
    <name type="scientific">Filibacter tadaridae</name>
    <dbReference type="NCBI Taxonomy" id="2483811"/>
    <lineage>
        <taxon>Bacteria</taxon>
        <taxon>Bacillati</taxon>
        <taxon>Bacillota</taxon>
        <taxon>Bacilli</taxon>
        <taxon>Bacillales</taxon>
        <taxon>Caryophanaceae</taxon>
        <taxon>Filibacter</taxon>
    </lineage>
</organism>
<dbReference type="InterPro" id="IPR020056">
    <property type="entry name" value="Rbsml_bL25/Gln-tRNA_synth_N"/>
</dbReference>
<name>A0A3P5W6D9_9BACL</name>
<dbReference type="InterPro" id="IPR029751">
    <property type="entry name" value="Ribosomal_L25_dom"/>
</dbReference>
<keyword evidence="10" id="KW-1185">Reference proteome</keyword>
<dbReference type="Pfam" id="PF14693">
    <property type="entry name" value="Ribosomal_TL5_C"/>
    <property type="match status" value="1"/>
</dbReference>
<evidence type="ECO:0000256" key="6">
    <source>
        <dbReference type="SAM" id="MobiDB-lite"/>
    </source>
</evidence>
<dbReference type="InterPro" id="IPR020057">
    <property type="entry name" value="Ribosomal_bL25_b-dom"/>
</dbReference>
<dbReference type="InterPro" id="IPR001021">
    <property type="entry name" value="Ribosomal_bL25_long"/>
</dbReference>
<accession>A0A3P5W6D9</accession>
<dbReference type="InterPro" id="IPR037121">
    <property type="entry name" value="Ribosomal_bL25_C"/>
</dbReference>
<dbReference type="OrthoDB" id="9790002at2"/>
<reference evidence="9 10" key="1">
    <citation type="submission" date="2018-11" db="EMBL/GenBank/DDBJ databases">
        <authorList>
            <person name="Criscuolo A."/>
        </authorList>
    </citation>
    <scope>NUCLEOTIDE SEQUENCE [LARGE SCALE GENOMIC DNA]</scope>
    <source>
        <strain evidence="9">ATB-66</strain>
    </source>
</reference>
<comment type="function">
    <text evidence="5">This is one of the proteins that binds to the 5S RNA in the ribosome where it forms part of the central protuberance.</text>
</comment>
<dbReference type="EMBL" id="UXAV01000014">
    <property type="protein sequence ID" value="VDC18895.1"/>
    <property type="molecule type" value="Genomic_DNA"/>
</dbReference>